<accession>A0ABQ8F9H9</accession>
<dbReference type="EMBL" id="JAFCIX010000332">
    <property type="protein sequence ID" value="KAH6594506.1"/>
    <property type="molecule type" value="Genomic_DNA"/>
</dbReference>
<organism evidence="2 3">
    <name type="scientific">Batrachochytrium salamandrivorans</name>
    <dbReference type="NCBI Taxonomy" id="1357716"/>
    <lineage>
        <taxon>Eukaryota</taxon>
        <taxon>Fungi</taxon>
        <taxon>Fungi incertae sedis</taxon>
        <taxon>Chytridiomycota</taxon>
        <taxon>Chytridiomycota incertae sedis</taxon>
        <taxon>Chytridiomycetes</taxon>
        <taxon>Rhizophydiales</taxon>
        <taxon>Rhizophydiales incertae sedis</taxon>
        <taxon>Batrachochytrium</taxon>
    </lineage>
</organism>
<protein>
    <submittedName>
        <fullName evidence="2">Uncharacterized protein</fullName>
    </submittedName>
</protein>
<dbReference type="Proteomes" id="UP001648503">
    <property type="component" value="Unassembled WGS sequence"/>
</dbReference>
<name>A0ABQ8F9H9_9FUNG</name>
<proteinExistence type="predicted"/>
<reference evidence="2 3" key="1">
    <citation type="submission" date="2021-02" db="EMBL/GenBank/DDBJ databases">
        <title>Variation within the Batrachochytrium salamandrivorans European outbreak.</title>
        <authorList>
            <person name="Kelly M."/>
            <person name="Pasmans F."/>
            <person name="Shea T.P."/>
            <person name="Munoz J.F."/>
            <person name="Carranza S."/>
            <person name="Cuomo C.A."/>
            <person name="Martel A."/>
        </authorList>
    </citation>
    <scope>NUCLEOTIDE SEQUENCE [LARGE SCALE GENOMIC DNA]</scope>
    <source>
        <strain evidence="2 3">AMFP18/2</strain>
    </source>
</reference>
<gene>
    <name evidence="2" type="ORF">BASA50_006455</name>
</gene>
<sequence>MKVSVLVAAAMVITSVNADRYEGFLDCLGRICRSRSKLSQDSPKQGLSQRLQYKKIKKDPVCGPVVKELSLSRSKINEFNYKFENQVPDFHQLMMGGDDDEEGTNHDLNLKKMQELLKSNPEAIPRLRELQTESIELKEEHLSIWKYLLGIDCPTEGLDHLSPEGMIQQGHFIDWYDNNGMDIFGDQQNHI</sequence>
<evidence type="ECO:0000256" key="1">
    <source>
        <dbReference type="SAM" id="SignalP"/>
    </source>
</evidence>
<feature type="signal peptide" evidence="1">
    <location>
        <begin position="1"/>
        <end position="18"/>
    </location>
</feature>
<evidence type="ECO:0000313" key="2">
    <source>
        <dbReference type="EMBL" id="KAH6594506.1"/>
    </source>
</evidence>
<comment type="caution">
    <text evidence="2">The sequence shown here is derived from an EMBL/GenBank/DDBJ whole genome shotgun (WGS) entry which is preliminary data.</text>
</comment>
<keyword evidence="3" id="KW-1185">Reference proteome</keyword>
<feature type="chain" id="PRO_5045749679" evidence="1">
    <location>
        <begin position="19"/>
        <end position="191"/>
    </location>
</feature>
<keyword evidence="1" id="KW-0732">Signal</keyword>
<evidence type="ECO:0000313" key="3">
    <source>
        <dbReference type="Proteomes" id="UP001648503"/>
    </source>
</evidence>